<keyword evidence="2" id="KW-0479">Metal-binding</keyword>
<dbReference type="SUPFAM" id="SSF56300">
    <property type="entry name" value="Metallo-dependent phosphatases"/>
    <property type="match status" value="1"/>
</dbReference>
<feature type="domain" description="Calcineurin-like phosphoesterase" evidence="3">
    <location>
        <begin position="1"/>
        <end position="153"/>
    </location>
</feature>
<dbReference type="eggNOG" id="COG0622">
    <property type="taxonomic scope" value="Bacteria"/>
</dbReference>
<dbReference type="STRING" id="96561.Dole_0024"/>
<dbReference type="InterPro" id="IPR024654">
    <property type="entry name" value="Calcineurin-like_PHP_lpxH"/>
</dbReference>
<dbReference type="Gene3D" id="3.60.21.10">
    <property type="match status" value="1"/>
</dbReference>
<evidence type="ECO:0000313" key="4">
    <source>
        <dbReference type="EMBL" id="ABW65834.1"/>
    </source>
</evidence>
<dbReference type="NCBIfam" id="TIGR00040">
    <property type="entry name" value="yfcE"/>
    <property type="match status" value="1"/>
</dbReference>
<dbReference type="KEGG" id="dol:Dole_0024"/>
<reference evidence="4 5" key="1">
    <citation type="submission" date="2007-10" db="EMBL/GenBank/DDBJ databases">
        <title>Complete sequence of Desulfococcus oleovorans Hxd3.</title>
        <authorList>
            <consortium name="US DOE Joint Genome Institute"/>
            <person name="Copeland A."/>
            <person name="Lucas S."/>
            <person name="Lapidus A."/>
            <person name="Barry K."/>
            <person name="Glavina del Rio T."/>
            <person name="Dalin E."/>
            <person name="Tice H."/>
            <person name="Pitluck S."/>
            <person name="Kiss H."/>
            <person name="Brettin T."/>
            <person name="Bruce D."/>
            <person name="Detter J.C."/>
            <person name="Han C."/>
            <person name="Schmutz J."/>
            <person name="Larimer F."/>
            <person name="Land M."/>
            <person name="Hauser L."/>
            <person name="Kyrpides N."/>
            <person name="Kim E."/>
            <person name="Wawrik B."/>
            <person name="Richardson P."/>
        </authorList>
    </citation>
    <scope>NUCLEOTIDE SEQUENCE [LARGE SCALE GENOMIC DNA]</scope>
    <source>
        <strain evidence="5">DSM 6200 / JCM 39069 / Hxd3</strain>
    </source>
</reference>
<gene>
    <name evidence="4" type="ordered locus">Dole_0024</name>
</gene>
<dbReference type="InterPro" id="IPR029052">
    <property type="entry name" value="Metallo-depent_PP-like"/>
</dbReference>
<name>A8ZRR7_DESOH</name>
<dbReference type="OrthoDB" id="9785951at2"/>
<protein>
    <recommendedName>
        <fullName evidence="2">Phosphoesterase</fullName>
        <ecNumber evidence="2">3.1.4.-</ecNumber>
    </recommendedName>
</protein>
<dbReference type="PANTHER" id="PTHR43165:SF1">
    <property type="entry name" value="PHOSPHODIESTERASE MJ0936"/>
    <property type="match status" value="1"/>
</dbReference>
<proteinExistence type="inferred from homology"/>
<dbReference type="PANTHER" id="PTHR43165">
    <property type="entry name" value="METALLOPHOSPHOESTERASE"/>
    <property type="match status" value="1"/>
</dbReference>
<evidence type="ECO:0000256" key="1">
    <source>
        <dbReference type="ARBA" id="ARBA00008950"/>
    </source>
</evidence>
<accession>A8ZRR7</accession>
<sequence>MLMAVMSDSHDNIANMRKAVAKVREAGCEMILHCGDFVAPFMLAELDMAGIPVHGVFGNNDGDRYLLTKNALTVHKNITLHGDFGRLAADGRQVAFIHDGTIADDLAGGGRYDIVCFGHFHVWMQKKVNHTLVVNPGELLGKDDTPGFCVVDTAALLAERVLI</sequence>
<dbReference type="EC" id="3.1.4.-" evidence="2"/>
<comment type="similarity">
    <text evidence="1 2">Belongs to the metallophosphoesterase superfamily. YfcE family.</text>
</comment>
<keyword evidence="5" id="KW-1185">Reference proteome</keyword>
<dbReference type="AlphaFoldDB" id="A8ZRR7"/>
<evidence type="ECO:0000259" key="3">
    <source>
        <dbReference type="Pfam" id="PF12850"/>
    </source>
</evidence>
<comment type="cofactor">
    <cofactor evidence="2">
        <name>a divalent metal cation</name>
        <dbReference type="ChEBI" id="CHEBI:60240"/>
    </cofactor>
</comment>
<dbReference type="RefSeq" id="WP_012173453.1">
    <property type="nucleotide sequence ID" value="NC_009943.1"/>
</dbReference>
<organism evidence="4 5">
    <name type="scientific">Desulfosudis oleivorans (strain DSM 6200 / JCM 39069 / Hxd3)</name>
    <name type="common">Desulfococcus oleovorans</name>
    <dbReference type="NCBI Taxonomy" id="96561"/>
    <lineage>
        <taxon>Bacteria</taxon>
        <taxon>Pseudomonadati</taxon>
        <taxon>Thermodesulfobacteriota</taxon>
        <taxon>Desulfobacteria</taxon>
        <taxon>Desulfobacterales</taxon>
        <taxon>Desulfosudaceae</taxon>
        <taxon>Desulfosudis</taxon>
    </lineage>
</organism>
<dbReference type="Pfam" id="PF12850">
    <property type="entry name" value="Metallophos_2"/>
    <property type="match status" value="1"/>
</dbReference>
<dbReference type="Proteomes" id="UP000008561">
    <property type="component" value="Chromosome"/>
</dbReference>
<dbReference type="InterPro" id="IPR053193">
    <property type="entry name" value="MetalloPDE_YfcE-like"/>
</dbReference>
<dbReference type="HOGENOM" id="CLU_063749_4_0_7"/>
<dbReference type="GO" id="GO:0046872">
    <property type="term" value="F:metal ion binding"/>
    <property type="evidence" value="ECO:0007669"/>
    <property type="project" value="UniProtKB-KW"/>
</dbReference>
<dbReference type="InterPro" id="IPR000979">
    <property type="entry name" value="Phosphodiesterase_MJ0936/Vps29"/>
</dbReference>
<evidence type="ECO:0000313" key="5">
    <source>
        <dbReference type="Proteomes" id="UP000008561"/>
    </source>
</evidence>
<dbReference type="GO" id="GO:0016787">
    <property type="term" value="F:hydrolase activity"/>
    <property type="evidence" value="ECO:0007669"/>
    <property type="project" value="UniProtKB-UniRule"/>
</dbReference>
<evidence type="ECO:0000256" key="2">
    <source>
        <dbReference type="RuleBase" id="RU362039"/>
    </source>
</evidence>
<dbReference type="EMBL" id="CP000859">
    <property type="protein sequence ID" value="ABW65834.1"/>
    <property type="molecule type" value="Genomic_DNA"/>
</dbReference>